<dbReference type="KEGG" id="eao:BD94_2235"/>
<dbReference type="SUPFAM" id="SSF52833">
    <property type="entry name" value="Thioredoxin-like"/>
    <property type="match status" value="1"/>
</dbReference>
<dbReference type="EMBL" id="CP007547">
    <property type="protein sequence ID" value="AIL46010.1"/>
    <property type="molecule type" value="Genomic_DNA"/>
</dbReference>
<name>A0A077EKM6_9FLAO</name>
<dbReference type="PROSITE" id="PS51352">
    <property type="entry name" value="THIOREDOXIN_2"/>
    <property type="match status" value="1"/>
</dbReference>
<dbReference type="PROSITE" id="PS51257">
    <property type="entry name" value="PROKAR_LIPOPROTEIN"/>
    <property type="match status" value="1"/>
</dbReference>
<dbReference type="PANTHER" id="PTHR42852">
    <property type="entry name" value="THIOL:DISULFIDE INTERCHANGE PROTEIN DSBE"/>
    <property type="match status" value="1"/>
</dbReference>
<dbReference type="InterPro" id="IPR036249">
    <property type="entry name" value="Thioredoxin-like_sf"/>
</dbReference>
<reference evidence="4" key="2">
    <citation type="journal article" date="2015" name="Genome Biol. Evol.">
        <title>Complete Genome Sequence and Transcriptomic Analysis of the Novel Pathogen Elizabethkingia anophelis in Response to Oxidative Stress.</title>
        <authorList>
            <person name="Li Y."/>
            <person name="Liu Y."/>
            <person name="Chew S.C."/>
            <person name="Tay M."/>
            <person name="Salido M.M."/>
            <person name="Teo J."/>
            <person name="Lauro F.M."/>
            <person name="Givskov M."/>
            <person name="Yang L."/>
        </authorList>
    </citation>
    <scope>NUCLEOTIDE SEQUENCE</scope>
    <source>
        <strain evidence="4">NUHP1</strain>
    </source>
</reference>
<accession>A0A077EKM6</accession>
<proteinExistence type="predicted"/>
<dbReference type="AlphaFoldDB" id="A0A077EKM6"/>
<feature type="domain" description="Thioredoxin" evidence="3">
    <location>
        <begin position="23"/>
        <end position="188"/>
    </location>
</feature>
<dbReference type="InterPro" id="IPR050553">
    <property type="entry name" value="Thioredoxin_ResA/DsbE_sf"/>
</dbReference>
<evidence type="ECO:0000313" key="4">
    <source>
        <dbReference type="EMBL" id="AIL46010.1"/>
    </source>
</evidence>
<reference evidence="4" key="1">
    <citation type="journal article" date="2013" name="Lancet">
        <title>First case of E anophelis outbreak in an intensive-care unit.</title>
        <authorList>
            <person name="Teo J."/>
            <person name="Tan S.Y."/>
            <person name="Tay M."/>
            <person name="Ding Y."/>
            <person name="Kjelleberg S."/>
            <person name="Givskov M."/>
            <person name="Lin R.T."/>
            <person name="Yang L."/>
        </authorList>
    </citation>
    <scope>NUCLEOTIDE SEQUENCE [LARGE SCALE GENOMIC DNA]</scope>
    <source>
        <strain evidence="4">NUHP1</strain>
    </source>
</reference>
<dbReference type="RefSeq" id="WP_024564207.1">
    <property type="nucleotide sequence ID" value="NZ_CP007547.1"/>
</dbReference>
<dbReference type="Pfam" id="PF00085">
    <property type="entry name" value="Thioredoxin"/>
    <property type="match status" value="1"/>
</dbReference>
<evidence type="ECO:0000313" key="5">
    <source>
        <dbReference type="Proteomes" id="UP000028933"/>
    </source>
</evidence>
<gene>
    <name evidence="4" type="ORF">BD94_2235</name>
</gene>
<dbReference type="HOGENOM" id="CLU_042529_16_0_10"/>
<dbReference type="Gene3D" id="3.40.30.10">
    <property type="entry name" value="Glutaredoxin"/>
    <property type="match status" value="1"/>
</dbReference>
<keyword evidence="1" id="KW-0676">Redox-active center</keyword>
<sequence length="188" mass="21028">MKKLFFGITILSAIVACKKTDSPVTGNKNNDRAEMVPNPEGEVKDSGKALQTLGENKVAELLKTKDNDTLYVTNFFATWCGPCMIEIPYFKTEMEKLKGEKVKFTFVSVDQPEDWNTKVKEFGNIQGLSSNIVLFDMGNASPEFAKNNTNTWDGGAIPFTRMSKGNKVFEKVGTLSEEEMQSKLNEFK</sequence>
<evidence type="ECO:0000256" key="2">
    <source>
        <dbReference type="SAM" id="MobiDB-lite"/>
    </source>
</evidence>
<feature type="region of interest" description="Disordered" evidence="2">
    <location>
        <begin position="21"/>
        <end position="46"/>
    </location>
</feature>
<dbReference type="InterPro" id="IPR013766">
    <property type="entry name" value="Thioredoxin_domain"/>
</dbReference>
<dbReference type="InterPro" id="IPR017937">
    <property type="entry name" value="Thioredoxin_CS"/>
</dbReference>
<evidence type="ECO:0000259" key="3">
    <source>
        <dbReference type="PROSITE" id="PS51352"/>
    </source>
</evidence>
<dbReference type="PROSITE" id="PS00194">
    <property type="entry name" value="THIOREDOXIN_1"/>
    <property type="match status" value="1"/>
</dbReference>
<evidence type="ECO:0000256" key="1">
    <source>
        <dbReference type="ARBA" id="ARBA00023284"/>
    </source>
</evidence>
<protein>
    <recommendedName>
        <fullName evidence="3">Thioredoxin domain-containing protein</fullName>
    </recommendedName>
</protein>
<dbReference type="eggNOG" id="COG0526">
    <property type="taxonomic scope" value="Bacteria"/>
</dbReference>
<dbReference type="Proteomes" id="UP000028933">
    <property type="component" value="Chromosome"/>
</dbReference>
<organism evidence="4 5">
    <name type="scientific">Elizabethkingia anophelis NUHP1</name>
    <dbReference type="NCBI Taxonomy" id="1338011"/>
    <lineage>
        <taxon>Bacteria</taxon>
        <taxon>Pseudomonadati</taxon>
        <taxon>Bacteroidota</taxon>
        <taxon>Flavobacteriia</taxon>
        <taxon>Flavobacteriales</taxon>
        <taxon>Weeksellaceae</taxon>
        <taxon>Elizabethkingia</taxon>
    </lineage>
</organism>
<dbReference type="PANTHER" id="PTHR42852:SF17">
    <property type="entry name" value="THIOREDOXIN-LIKE PROTEIN HI_1115"/>
    <property type="match status" value="1"/>
</dbReference>
<dbReference type="STRING" id="1338011.BD94_2235"/>